<accession>A0A7M7N5B9</accession>
<feature type="compositionally biased region" description="Polar residues" evidence="1">
    <location>
        <begin position="766"/>
        <end position="782"/>
    </location>
</feature>
<keyword evidence="2" id="KW-1133">Transmembrane helix</keyword>
<keyword evidence="2" id="KW-0812">Transmembrane</keyword>
<organism evidence="3 4">
    <name type="scientific">Strongylocentrotus purpuratus</name>
    <name type="common">Purple sea urchin</name>
    <dbReference type="NCBI Taxonomy" id="7668"/>
    <lineage>
        <taxon>Eukaryota</taxon>
        <taxon>Metazoa</taxon>
        <taxon>Echinodermata</taxon>
        <taxon>Eleutherozoa</taxon>
        <taxon>Echinozoa</taxon>
        <taxon>Echinoidea</taxon>
        <taxon>Euechinoidea</taxon>
        <taxon>Echinacea</taxon>
        <taxon>Camarodonta</taxon>
        <taxon>Echinidea</taxon>
        <taxon>Strongylocentrotidae</taxon>
        <taxon>Strongylocentrotus</taxon>
    </lineage>
</organism>
<protein>
    <submittedName>
        <fullName evidence="3">Uncharacterized protein</fullName>
    </submittedName>
</protein>
<dbReference type="SUPFAM" id="SSF57997">
    <property type="entry name" value="Tropomyosin"/>
    <property type="match status" value="1"/>
</dbReference>
<feature type="compositionally biased region" description="Basic and acidic residues" evidence="1">
    <location>
        <begin position="503"/>
        <end position="513"/>
    </location>
</feature>
<feature type="transmembrane region" description="Helical" evidence="2">
    <location>
        <begin position="37"/>
        <end position="54"/>
    </location>
</feature>
<dbReference type="KEGG" id="spu:100889434"/>
<feature type="compositionally biased region" description="Basic and acidic residues" evidence="1">
    <location>
        <begin position="783"/>
        <end position="823"/>
    </location>
</feature>
<evidence type="ECO:0000256" key="1">
    <source>
        <dbReference type="SAM" id="MobiDB-lite"/>
    </source>
</evidence>
<dbReference type="PANTHER" id="PTHR36493:SF12">
    <property type="entry name" value="TRICHOHYALIN-LIKE"/>
    <property type="match status" value="1"/>
</dbReference>
<dbReference type="GeneID" id="100889434"/>
<feature type="region of interest" description="Disordered" evidence="1">
    <location>
        <begin position="1023"/>
        <end position="1046"/>
    </location>
</feature>
<feature type="compositionally biased region" description="Polar residues" evidence="1">
    <location>
        <begin position="430"/>
        <end position="446"/>
    </location>
</feature>
<feature type="compositionally biased region" description="Basic and acidic residues" evidence="1">
    <location>
        <begin position="979"/>
        <end position="992"/>
    </location>
</feature>
<dbReference type="PANTHER" id="PTHR36493">
    <property type="entry name" value="NEUROBLAST DIFFERENTIATION-ASSOCIATED PROTEIN AHNAK-LIKE PROTEIN"/>
    <property type="match status" value="1"/>
</dbReference>
<feature type="region of interest" description="Disordered" evidence="1">
    <location>
        <begin position="340"/>
        <end position="860"/>
    </location>
</feature>
<evidence type="ECO:0000313" key="3">
    <source>
        <dbReference type="EnsemblMetazoa" id="XP_030831341"/>
    </source>
</evidence>
<name>A0A7M7N5B9_STRPU</name>
<dbReference type="Proteomes" id="UP000007110">
    <property type="component" value="Unassembled WGS sequence"/>
</dbReference>
<dbReference type="OMA" id="ICMAGLP"/>
<feature type="region of interest" description="Disordered" evidence="1">
    <location>
        <begin position="1080"/>
        <end position="1105"/>
    </location>
</feature>
<proteinExistence type="predicted"/>
<feature type="compositionally biased region" description="Basic and acidic residues" evidence="1">
    <location>
        <begin position="903"/>
        <end position="924"/>
    </location>
</feature>
<feature type="compositionally biased region" description="Basic and acidic residues" evidence="1">
    <location>
        <begin position="657"/>
        <end position="709"/>
    </location>
</feature>
<sequence length="1205" mass="139227">MDQQRVEEIILEYASKKGMTDILAEILERRGMESFQVLFLAPLRLFLAVVLVIIKKDDVIVFRRVINILKMINKKIDSSPRKHLQISHSTKIIRELKRRIVLDKMSHKETAEDAYDLLDKYFPYSNLDSPTLLQDKKGRLDRFHLQDIRQQLLEIVHTNEFRHHVVPAAEKEFLVNQVKHYVKEISNELAPTQIEQLSSRNGSSHYELPNLFDTGLPKSNRIYKRLVLLCMDGLPSEKDLHILLRDIWNYECPKEKKTRRTRQQEVDGEEESVELLGCSGEDLDVMRQGAAKWLKRHKQGALLRERNTSDYSDDSGKRFEQSRQGAELLYLKIMREVIESDDDSETEQSDRDGGLNQSRRQISNKDRDHNHSKRRSHQVRRDLNQTLSRRQSPDVNGDLSQSRRQSPDVNRDLNQLRRQSPDVNRDLNQSRRQSPDANGDLNQSRRQSPDVNRDLNQLRRQSPDANRDLNQSRRQSPRVNRDLSRSRRQSPGVSRDLNGPRRQSPDVNRDLNRSRKQSPGVNRDLNQSRRQSLDVNGDLNRSRRQSPDVNRDLNQSRRQSPDVNRDLNQSRRQSPDVNRDLNQSRRQSPDASRDLNQSRRQSPDVNRDLNQSRRQSPDVNRDLNQSRKQSPGVNRDLNQSRRQSPCVKGDLNQSRRQPPDLSRDLNQSRRQSPDVNRDLNRSRRQSPDVSRDLNRSRRQSPDASRDLNQSRRQSPRVKGDLNQSRRQSPCVKGDLNQSRRQSPCVKGDLNQSRRQPPDVNGDLYQSRRQSPDVNGDLNQSRRQPPDLSRDLNRSRRQSPDVNRDLNQSRRQSPDFNRDIHQGFDEDSEEAMDIESSDTGSVLTPDEEAACEQRQRSSEMDACTSRLFPVSKCFVALKDCTKYNEGIPFVVACYEDDSDLPERAEEKDDVFTEAHHQDAAEERRLRSSPSSPGIVKRTDHLSGVSHGLKKSISNHNVDTSLSHSKSSKSSPYRRKSKPIQKREDIEVLPDVRQRSPSPSGDATGREESFTRFIAMLGLCPKTNTDAPSEAAVNEVTQRSEPSTDPDPTERLVYLRKCSIVLEKEKFIECLFGRNYQEVEEESNVEKQAPVLSTKADSDQEMEDQSTPFIQDDNEAPFEQAVTELKRTSAPMNGRNSAQREVVLPECSIRLLKYKVLTVTHSRRLVIRNSGGPSIFKRKNYKRMSIHIPGCGRVRLRHDLPASGLYM</sequence>
<feature type="compositionally biased region" description="Polar residues" evidence="1">
    <location>
        <begin position="517"/>
        <end position="534"/>
    </location>
</feature>
<feature type="compositionally biased region" description="Basic and acidic residues" evidence="1">
    <location>
        <begin position="405"/>
        <end position="429"/>
    </location>
</feature>
<feature type="compositionally biased region" description="Polar residues" evidence="1">
    <location>
        <begin position="384"/>
        <end position="404"/>
    </location>
</feature>
<feature type="compositionally biased region" description="Acidic residues" evidence="1">
    <location>
        <begin position="824"/>
        <end position="835"/>
    </location>
</feature>
<reference evidence="4" key="1">
    <citation type="submission" date="2015-02" db="EMBL/GenBank/DDBJ databases">
        <title>Genome sequencing for Strongylocentrotus purpuratus.</title>
        <authorList>
            <person name="Murali S."/>
            <person name="Liu Y."/>
            <person name="Vee V."/>
            <person name="English A."/>
            <person name="Wang M."/>
            <person name="Skinner E."/>
            <person name="Han Y."/>
            <person name="Muzny D.M."/>
            <person name="Worley K.C."/>
            <person name="Gibbs R.A."/>
        </authorList>
    </citation>
    <scope>NUCLEOTIDE SEQUENCE</scope>
</reference>
<dbReference type="InParanoid" id="A0A7M7N5B9"/>
<feature type="compositionally biased region" description="Basic and acidic residues" evidence="1">
    <location>
        <begin position="545"/>
        <end position="625"/>
    </location>
</feature>
<feature type="compositionally biased region" description="Polar residues" evidence="1">
    <location>
        <begin position="626"/>
        <end position="643"/>
    </location>
</feature>
<keyword evidence="2" id="KW-0472">Membrane</keyword>
<dbReference type="RefSeq" id="XP_030831341.1">
    <property type="nucleotide sequence ID" value="XM_030975481.1"/>
</dbReference>
<dbReference type="AlphaFoldDB" id="A0A7M7N5B9"/>
<evidence type="ECO:0000313" key="4">
    <source>
        <dbReference type="Proteomes" id="UP000007110"/>
    </source>
</evidence>
<feature type="compositionally biased region" description="Low complexity" evidence="1">
    <location>
        <begin position="959"/>
        <end position="969"/>
    </location>
</feature>
<dbReference type="OrthoDB" id="1702031at2759"/>
<dbReference type="EnsemblMetazoa" id="XM_030975481">
    <property type="protein sequence ID" value="XP_030831341"/>
    <property type="gene ID" value="LOC100889434"/>
</dbReference>
<evidence type="ECO:0000256" key="2">
    <source>
        <dbReference type="SAM" id="Phobius"/>
    </source>
</evidence>
<keyword evidence="4" id="KW-1185">Reference proteome</keyword>
<feature type="compositionally biased region" description="Basic and acidic residues" evidence="1">
    <location>
        <begin position="447"/>
        <end position="471"/>
    </location>
</feature>
<reference evidence="3" key="2">
    <citation type="submission" date="2021-01" db="UniProtKB">
        <authorList>
            <consortium name="EnsemblMetazoa"/>
        </authorList>
    </citation>
    <scope>IDENTIFICATION</scope>
</reference>
<feature type="region of interest" description="Disordered" evidence="1">
    <location>
        <begin position="903"/>
        <end position="1005"/>
    </location>
</feature>